<dbReference type="Gene3D" id="3.30.750.24">
    <property type="entry name" value="STAS domain"/>
    <property type="match status" value="1"/>
</dbReference>
<dbReference type="InterPro" id="IPR002645">
    <property type="entry name" value="STAS_dom"/>
</dbReference>
<name>A0ABQ1H6Y4_9SPHN</name>
<sequence length="289" mass="31183">MNTPAINALRSLIADDGGTLLDEWLLSLKAAGGAANGRVNENELRTQCRDFLAALQGAFESDAPTDTHTAAYEPVTAILDEMSRSRALQGFSPSETATFVFSLKHPLFARLRRSSKDVEALGDGAWALTEVMDSLGLHVMQVYQTSREQVIKRQQEEISELSTPVVKLWDGIVALPLIGTLDSSRTQIVMENLLQSIVDQEAEIAIIDITGVPTVDTLVAQHLLKTVAAARLMGADCIISGIRPQIAQTMVHLGVELNMVSKASLSDALALALKRTGRMVVPRPIASKS</sequence>
<dbReference type="PANTHER" id="PTHR33745">
    <property type="entry name" value="RSBT ANTAGONIST PROTEIN RSBS-RELATED"/>
    <property type="match status" value="1"/>
</dbReference>
<protein>
    <submittedName>
        <fullName evidence="3">Polyvinylalcohol dehydrogenase</fullName>
    </submittedName>
</protein>
<dbReference type="InterPro" id="IPR051932">
    <property type="entry name" value="Bact_StressResp_Reg"/>
</dbReference>
<keyword evidence="4" id="KW-1185">Reference proteome</keyword>
<dbReference type="SUPFAM" id="SSF52091">
    <property type="entry name" value="SpoIIaa-like"/>
    <property type="match status" value="1"/>
</dbReference>
<dbReference type="InterPro" id="IPR036513">
    <property type="entry name" value="STAS_dom_sf"/>
</dbReference>
<proteinExistence type="predicted"/>
<evidence type="ECO:0000259" key="2">
    <source>
        <dbReference type="PROSITE" id="PS50801"/>
    </source>
</evidence>
<reference evidence="4" key="1">
    <citation type="journal article" date="2019" name="Int. J. Syst. Evol. Microbiol.">
        <title>The Global Catalogue of Microorganisms (GCM) 10K type strain sequencing project: providing services to taxonomists for standard genome sequencing and annotation.</title>
        <authorList>
            <consortium name="The Broad Institute Genomics Platform"/>
            <consortium name="The Broad Institute Genome Sequencing Center for Infectious Disease"/>
            <person name="Wu L."/>
            <person name="Ma J."/>
        </authorList>
    </citation>
    <scope>NUCLEOTIDE SEQUENCE [LARGE SCALE GENOMIC DNA]</scope>
    <source>
        <strain evidence="4">CGMCC 1.10106</strain>
    </source>
</reference>
<dbReference type="EMBL" id="BMDW01000032">
    <property type="protein sequence ID" value="GGA61313.1"/>
    <property type="molecule type" value="Genomic_DNA"/>
</dbReference>
<keyword evidence="1" id="KW-0597">Phosphoprotein</keyword>
<dbReference type="Pfam" id="PF14361">
    <property type="entry name" value="RsbRD_N"/>
    <property type="match status" value="1"/>
</dbReference>
<dbReference type="Proteomes" id="UP000618591">
    <property type="component" value="Unassembled WGS sequence"/>
</dbReference>
<gene>
    <name evidence="3" type="primary">rsbR</name>
    <name evidence="3" type="ORF">GCM10011395_34580</name>
</gene>
<dbReference type="PROSITE" id="PS50801">
    <property type="entry name" value="STAS"/>
    <property type="match status" value="1"/>
</dbReference>
<dbReference type="RefSeq" id="WP_188449737.1">
    <property type="nucleotide sequence ID" value="NZ_BMDW01000032.1"/>
</dbReference>
<organism evidence="3 4">
    <name type="scientific">Sphingomonas psychrolutea</name>
    <dbReference type="NCBI Taxonomy" id="1259676"/>
    <lineage>
        <taxon>Bacteria</taxon>
        <taxon>Pseudomonadati</taxon>
        <taxon>Pseudomonadota</taxon>
        <taxon>Alphaproteobacteria</taxon>
        <taxon>Sphingomonadales</taxon>
        <taxon>Sphingomonadaceae</taxon>
        <taxon>Sphingomonas</taxon>
    </lineage>
</organism>
<accession>A0ABQ1H6Y4</accession>
<dbReference type="CDD" id="cd07041">
    <property type="entry name" value="STAS_RsbR_RsbS_like"/>
    <property type="match status" value="1"/>
</dbReference>
<comment type="caution">
    <text evidence="3">The sequence shown here is derived from an EMBL/GenBank/DDBJ whole genome shotgun (WGS) entry which is preliminary data.</text>
</comment>
<dbReference type="InterPro" id="IPR025751">
    <property type="entry name" value="RsbRD_N_dom"/>
</dbReference>
<evidence type="ECO:0000313" key="4">
    <source>
        <dbReference type="Proteomes" id="UP000618591"/>
    </source>
</evidence>
<evidence type="ECO:0000313" key="3">
    <source>
        <dbReference type="EMBL" id="GGA61313.1"/>
    </source>
</evidence>
<feature type="domain" description="STAS" evidence="2">
    <location>
        <begin position="162"/>
        <end position="276"/>
    </location>
</feature>
<dbReference type="PANTHER" id="PTHR33745:SF3">
    <property type="entry name" value="RSBT CO-ANTAGONIST PROTEIN RSBRC"/>
    <property type="match status" value="1"/>
</dbReference>
<dbReference type="Pfam" id="PF01740">
    <property type="entry name" value="STAS"/>
    <property type="match status" value="1"/>
</dbReference>
<evidence type="ECO:0000256" key="1">
    <source>
        <dbReference type="ARBA" id="ARBA00022553"/>
    </source>
</evidence>